<name>A0ABY4WKG6_9BACL</name>
<keyword evidence="1" id="KW-0812">Transmembrane</keyword>
<dbReference type="EMBL" id="CP098755">
    <property type="protein sequence ID" value="USG66557.1"/>
    <property type="molecule type" value="Genomic_DNA"/>
</dbReference>
<keyword evidence="3" id="KW-1185">Reference proteome</keyword>
<evidence type="ECO:0000313" key="3">
    <source>
        <dbReference type="Proteomes" id="UP001056500"/>
    </source>
</evidence>
<keyword evidence="1" id="KW-1133">Transmembrane helix</keyword>
<feature type="transmembrane region" description="Helical" evidence="1">
    <location>
        <begin position="49"/>
        <end position="71"/>
    </location>
</feature>
<gene>
    <name evidence="2" type="ORF">NDK47_04455</name>
</gene>
<sequence>MHDSEQFDRLLKKALSSTIEPDAELNQKILNQLKENDTMKPVYKKRISVALIASTVALTMSITAVAAWQYLSPKQVVEQLGDQKLAKAFEQKNAVKINESVVSGPYVFTLLGIVSGENISNFADDVNDLYPNKTYAVVSISKKDGSKMPDTQDEAYGQEPFFVTPLIKGQKPWQVNIATLNGGYREFTKDGVMYRLIECDGVEMFADRGLYLGINTGTFFDVNAFHYNEETGEIGRNANYEGANALFNLPLDAQKADHEKADKYLKELFQKFEADSDANGELEAELNKEIEEIEKHGVVIPESVKKVTLDKKGMAHYEYDGYEANVFLDPKEWKVGEYKTISVSEGKDGKSALQFSKDAEGAFTGRVVILK</sequence>
<keyword evidence="1" id="KW-0472">Membrane</keyword>
<accession>A0ABY4WKG6</accession>
<dbReference type="RefSeq" id="WP_251873665.1">
    <property type="nucleotide sequence ID" value="NZ_CP098755.1"/>
</dbReference>
<protein>
    <recommendedName>
        <fullName evidence="4">DUF4179 domain-containing protein</fullName>
    </recommendedName>
</protein>
<proteinExistence type="predicted"/>
<dbReference type="Proteomes" id="UP001056500">
    <property type="component" value="Chromosome"/>
</dbReference>
<reference evidence="2" key="1">
    <citation type="submission" date="2022-06" db="EMBL/GenBank/DDBJ databases">
        <title>Genome sequencing of Brevibacillus sp. BB3-R1.</title>
        <authorList>
            <person name="Heo J."/>
            <person name="Lee D."/>
            <person name="Won M."/>
            <person name="Han B.-H."/>
            <person name="Hong S.-B."/>
            <person name="Kwon S.-W."/>
        </authorList>
    </citation>
    <scope>NUCLEOTIDE SEQUENCE</scope>
    <source>
        <strain evidence="2">BB3-R1</strain>
    </source>
</reference>
<evidence type="ECO:0008006" key="4">
    <source>
        <dbReference type="Google" id="ProtNLM"/>
    </source>
</evidence>
<evidence type="ECO:0000313" key="2">
    <source>
        <dbReference type="EMBL" id="USG66557.1"/>
    </source>
</evidence>
<evidence type="ECO:0000256" key="1">
    <source>
        <dbReference type="SAM" id="Phobius"/>
    </source>
</evidence>
<organism evidence="2 3">
    <name type="scientific">Brevibacillus ruminantium</name>
    <dbReference type="NCBI Taxonomy" id="2950604"/>
    <lineage>
        <taxon>Bacteria</taxon>
        <taxon>Bacillati</taxon>
        <taxon>Bacillota</taxon>
        <taxon>Bacilli</taxon>
        <taxon>Bacillales</taxon>
        <taxon>Paenibacillaceae</taxon>
        <taxon>Brevibacillus</taxon>
    </lineage>
</organism>